<feature type="transmembrane region" description="Helical" evidence="2">
    <location>
        <begin position="63"/>
        <end position="87"/>
    </location>
</feature>
<dbReference type="VEuPathDB" id="AmoebaDB:FDP41_011569"/>
<dbReference type="Proteomes" id="UP000444721">
    <property type="component" value="Unassembled WGS sequence"/>
</dbReference>
<dbReference type="OMA" id="TIWITSY"/>
<keyword evidence="2" id="KW-1133">Transmembrane helix</keyword>
<keyword evidence="2" id="KW-0472">Membrane</keyword>
<dbReference type="RefSeq" id="XP_044567352.1">
    <property type="nucleotide sequence ID" value="XM_044701991.1"/>
</dbReference>
<feature type="transmembrane region" description="Helical" evidence="2">
    <location>
        <begin position="395"/>
        <end position="419"/>
    </location>
</feature>
<dbReference type="Pfam" id="PF00211">
    <property type="entry name" value="Guanylate_cyc"/>
    <property type="match status" value="1"/>
</dbReference>
<evidence type="ECO:0000259" key="3">
    <source>
        <dbReference type="Pfam" id="PF00211"/>
    </source>
</evidence>
<dbReference type="Gene3D" id="3.30.70.1230">
    <property type="entry name" value="Nucleotide cyclase"/>
    <property type="match status" value="1"/>
</dbReference>
<protein>
    <recommendedName>
        <fullName evidence="3">Guanylate cyclase domain-containing protein</fullName>
    </recommendedName>
</protein>
<evidence type="ECO:0000313" key="5">
    <source>
        <dbReference type="Proteomes" id="UP000444721"/>
    </source>
</evidence>
<accession>A0A6A5CBJ2</accession>
<evidence type="ECO:0000256" key="2">
    <source>
        <dbReference type="SAM" id="Phobius"/>
    </source>
</evidence>
<keyword evidence="2" id="KW-0812">Transmembrane</keyword>
<sequence length="838" mass="94343">MVKVQPVQSGHFDNENSTLESNKQLSEFFSFQSERDLDDDILIEGNKKSGRPFLLRVLLSVRLFLIVVITIVVILTALSIWVTAFTVNEQTALEQVNVIISNMNEKMSGFLQSQLLPAKQVAQLLADDYHNFKIDHDPSIQKYLFSKVKLFGVTNTNLCFGDGSNNQMFAYSVNADNSIVWGAKLQQSTRFIISKANNETGEVYYDQVLTNVSYVISNADYYKESIRITQEYPHGAFGAPYKVLGGPQSTFFSVPVFNRTDLLNGIKNRVGFAKINISLANIAQFLKNVKVLTKGYVIISEFANNFVIGSNLEIEGIDAKRVKATDITTRNAGTVMNKLLQQTGDSLDPFILNIESNGINYLVSSTPFVYTNLKWRMTLVFEENEIKKGIIISSYVILGVTLGVTGLGILMSVVIGWMVTNPFIHLQEDFKKIEVLDLANIKERSAFFSEEKSIYSSLTETVRWLSEFRAFLPDSVLNQLENNKEQKNQDSRPESSKKDVKVQLTQEMSFQSKENSSQGMDHSNSGSHHQTSAHMKTDSKSFFKIGLSSKDLVTLVHISIPNLSEKNYPFDALNNVTSKCLTSVSNICKTCRADVQIKSYDEYVVIFNDKFPCITALETCLKLKMALESLNNHLTKEGLNPLQVCMGVSSGECLIGNIGNKHMRFFAQIGEIVNTAKNLCVLANFVNVQILLDTQTYQLTKDSFVFRPVERIMSSSKKSIDTVYQLIQKNHVAEDEWMYELETKQHHAKFELFGTHFFKLFDDPLLDKEEANHVKNFMSNMFELSPGDVVLQRINKLIELSSTNKGGQMNPLSSYYTNISTNVTSYVQGEVAQLDCGC</sequence>
<feature type="region of interest" description="Disordered" evidence="1">
    <location>
        <begin position="482"/>
        <end position="501"/>
    </location>
</feature>
<feature type="domain" description="Guanylate cyclase" evidence="3">
    <location>
        <begin position="578"/>
        <end position="722"/>
    </location>
</feature>
<dbReference type="OrthoDB" id="10507418at2759"/>
<dbReference type="VEuPathDB" id="AmoebaDB:NfTy_018050"/>
<dbReference type="SUPFAM" id="SSF55073">
    <property type="entry name" value="Nucleotide cyclase"/>
    <property type="match status" value="1"/>
</dbReference>
<evidence type="ECO:0000256" key="1">
    <source>
        <dbReference type="SAM" id="MobiDB-lite"/>
    </source>
</evidence>
<dbReference type="EMBL" id="VFQX01000009">
    <property type="protein sequence ID" value="KAF0982639.1"/>
    <property type="molecule type" value="Genomic_DNA"/>
</dbReference>
<reference evidence="4 5" key="1">
    <citation type="journal article" date="2019" name="Sci. Rep.">
        <title>Nanopore sequencing improves the draft genome of the human pathogenic amoeba Naegleria fowleri.</title>
        <authorList>
            <person name="Liechti N."/>
            <person name="Schurch N."/>
            <person name="Bruggmann R."/>
            <person name="Wittwer M."/>
        </authorList>
    </citation>
    <scope>NUCLEOTIDE SEQUENCE [LARGE SCALE GENOMIC DNA]</scope>
    <source>
        <strain evidence="4 5">ATCC 30894</strain>
    </source>
</reference>
<gene>
    <name evidence="4" type="ORF">FDP41_011569</name>
</gene>
<organism evidence="4 5">
    <name type="scientific">Naegleria fowleri</name>
    <name type="common">Brain eating amoeba</name>
    <dbReference type="NCBI Taxonomy" id="5763"/>
    <lineage>
        <taxon>Eukaryota</taxon>
        <taxon>Discoba</taxon>
        <taxon>Heterolobosea</taxon>
        <taxon>Tetramitia</taxon>
        <taxon>Eutetramitia</taxon>
        <taxon>Vahlkampfiidae</taxon>
        <taxon>Naegleria</taxon>
    </lineage>
</organism>
<evidence type="ECO:0000313" key="4">
    <source>
        <dbReference type="EMBL" id="KAF0982639.1"/>
    </source>
</evidence>
<dbReference type="GO" id="GO:0035556">
    <property type="term" value="P:intracellular signal transduction"/>
    <property type="evidence" value="ECO:0007669"/>
    <property type="project" value="InterPro"/>
</dbReference>
<dbReference type="GO" id="GO:0009190">
    <property type="term" value="P:cyclic nucleotide biosynthetic process"/>
    <property type="evidence" value="ECO:0007669"/>
    <property type="project" value="InterPro"/>
</dbReference>
<comment type="caution">
    <text evidence="4">The sequence shown here is derived from an EMBL/GenBank/DDBJ whole genome shotgun (WGS) entry which is preliminary data.</text>
</comment>
<dbReference type="InterPro" id="IPR001054">
    <property type="entry name" value="A/G_cyclase"/>
</dbReference>
<dbReference type="Gene3D" id="3.30.450.20">
    <property type="entry name" value="PAS domain"/>
    <property type="match status" value="1"/>
</dbReference>
<dbReference type="GeneID" id="68118784"/>
<dbReference type="VEuPathDB" id="AmoebaDB:NF0102300"/>
<dbReference type="AlphaFoldDB" id="A0A6A5CBJ2"/>
<dbReference type="InterPro" id="IPR029787">
    <property type="entry name" value="Nucleotide_cyclase"/>
</dbReference>
<proteinExistence type="predicted"/>
<dbReference type="CDD" id="cd07302">
    <property type="entry name" value="CHD"/>
    <property type="match status" value="1"/>
</dbReference>
<keyword evidence="5" id="KW-1185">Reference proteome</keyword>
<feature type="region of interest" description="Disordered" evidence="1">
    <location>
        <begin position="511"/>
        <end position="533"/>
    </location>
</feature>
<name>A0A6A5CBJ2_NAEFO</name>